<feature type="disulfide bond" evidence="18">
    <location>
        <begin position="321"/>
        <end position="398"/>
    </location>
</feature>
<evidence type="ECO:0000313" key="24">
    <source>
        <dbReference type="Proteomes" id="UP000008810"/>
    </source>
</evidence>
<dbReference type="OrthoDB" id="665373at2759"/>
<feature type="disulfide bond" evidence="18">
    <location>
        <begin position="351"/>
        <end position="356"/>
    </location>
</feature>
<evidence type="ECO:0000256" key="5">
    <source>
        <dbReference type="ARBA" id="ARBA00022617"/>
    </source>
</evidence>
<feature type="region of interest" description="Disordered" evidence="19">
    <location>
        <begin position="28"/>
        <end position="314"/>
    </location>
</feature>
<dbReference type="RefSeq" id="XP_024316460.1">
    <property type="nucleotide sequence ID" value="XM_024460692.1"/>
</dbReference>
<feature type="active site" description="Proton acceptor" evidence="14">
    <location>
        <position position="349"/>
    </location>
</feature>
<sequence length="605" mass="62090">MAKLLAAVLLVALLGCVAQPCQAGYGYPNPMPPTPGRPSLPHPAPKPRKPSHPPPGPRAPRPPPPVPRTPSYPPPPAPISTGSPPPPAPISTPSPPPPTHSPPPPAPISTPSPPPPAPISIPRPPPPTPSLPPPTPSPPAPVPISTPSPPPPTPSPPPPALISTPSAPQPTPSPPPPASISTSSPPPPTSRPPPPAPISTPIPPPPTPSPLPPVPVSTPSPPPPTSTPPPPAPISTPSPPPPTSSPPPPASISTPSPPPPTPIPPPPAPISTPSPPPPIPSPPPPTPSPPPPPPSTPSPPPPTPSPPPPQGLTVGHYNNICLQAEAIVRNTVSAASVGTMAGLIRLFFHDCFIRGCDASVLLDQTDPNNPPEKLGVPNLTLRGFEVIDMANAKILEACGNVVSCADILAFTGRDATFFLSGRKVDFDMPAGRFDGNVSLASETLPNLPPPFATVNDLKANFASKGLTADEMVTLSGAHTVGVSHCSSFSSRLTSTSDMEPGLKSSLQSQCSSNTGSDNTVAQDLRTPDQLDNQYYKNVLNRQVLFESDAALLKATDTSAAVRANAGDTGQWEEKFKAAMVKMGAIEVKSRANGEIRRNCRVVNTR</sequence>
<comment type="similarity">
    <text evidence="2">Belongs to the peroxidase family. Ascorbate peroxidase subfamily.</text>
</comment>
<evidence type="ECO:0000256" key="19">
    <source>
        <dbReference type="SAM" id="MobiDB-lite"/>
    </source>
</evidence>
<keyword evidence="24" id="KW-1185">Reference proteome</keyword>
<feature type="binding site" evidence="16">
    <location>
        <position position="372"/>
    </location>
    <ligand>
        <name>Ca(2+)</name>
        <dbReference type="ChEBI" id="CHEBI:29108"/>
        <label>1</label>
    </ligand>
</feature>
<dbReference type="CDD" id="cd00693">
    <property type="entry name" value="secretory_peroxidase"/>
    <property type="match status" value="1"/>
</dbReference>
<dbReference type="InterPro" id="IPR000823">
    <property type="entry name" value="Peroxidase_pln"/>
</dbReference>
<evidence type="ECO:0000256" key="3">
    <source>
        <dbReference type="ARBA" id="ARBA00012313"/>
    </source>
</evidence>
<feature type="binding site" evidence="16">
    <location>
        <position position="479"/>
    </location>
    <ligand>
        <name>Ca(2+)</name>
        <dbReference type="ChEBI" id="CHEBI:29108"/>
        <label>2</label>
    </ligand>
</feature>
<dbReference type="Proteomes" id="UP000008810">
    <property type="component" value="Chromosome 1"/>
</dbReference>
<dbReference type="GeneID" id="100845344"/>
<dbReference type="GO" id="GO:0006950">
    <property type="term" value="P:response to stress"/>
    <property type="evidence" value="ECO:0000318"/>
    <property type="project" value="GO_Central"/>
</dbReference>
<evidence type="ECO:0000256" key="9">
    <source>
        <dbReference type="ARBA" id="ARBA00023004"/>
    </source>
</evidence>
<feature type="disulfide bond" evidence="18">
    <location>
        <begin position="485"/>
        <end position="510"/>
    </location>
</feature>
<name>A0A0Q3JAT5_BRADI</name>
<dbReference type="AlphaFoldDB" id="A0A0Q3JAT5"/>
<comment type="cofactor">
    <cofactor evidence="16">
        <name>Ca(2+)</name>
        <dbReference type="ChEBI" id="CHEBI:29108"/>
    </cofactor>
    <text evidence="16">Binds 2 calcium ions per subunit.</text>
</comment>
<dbReference type="PANTHER" id="PTHR31235">
    <property type="entry name" value="PEROXIDASE 25-RELATED"/>
    <property type="match status" value="1"/>
</dbReference>
<keyword evidence="11" id="KW-0325">Glycoprotein</keyword>
<comment type="catalytic activity">
    <reaction evidence="1">
        <text>2 a phenolic donor + H2O2 = 2 a phenolic radical donor + 2 H2O</text>
        <dbReference type="Rhea" id="RHEA:56136"/>
        <dbReference type="ChEBI" id="CHEBI:15377"/>
        <dbReference type="ChEBI" id="CHEBI:16240"/>
        <dbReference type="ChEBI" id="CHEBI:139520"/>
        <dbReference type="ChEBI" id="CHEBI:139521"/>
        <dbReference type="EC" id="1.11.1.7"/>
    </reaction>
</comment>
<dbReference type="KEGG" id="bdi:100845344"/>
<feature type="domain" description="Plant heme peroxidase family profile" evidence="21">
    <location>
        <begin position="311"/>
        <end position="603"/>
    </location>
</feature>
<dbReference type="GO" id="GO:0046872">
    <property type="term" value="F:metal ion binding"/>
    <property type="evidence" value="ECO:0007669"/>
    <property type="project" value="UniProtKB-KW"/>
</dbReference>
<keyword evidence="20" id="KW-0732">Signal</keyword>
<feature type="chain" id="PRO_5043129336" description="peroxidase" evidence="20">
    <location>
        <begin position="24"/>
        <end position="605"/>
    </location>
</feature>
<keyword evidence="6 16" id="KW-0479">Metal-binding</keyword>
<dbReference type="Gramene" id="KQK14995">
    <property type="protein sequence ID" value="KQK14995"/>
    <property type="gene ID" value="BRADI_1g20032v3"/>
</dbReference>
<evidence type="ECO:0000256" key="16">
    <source>
        <dbReference type="PIRSR" id="PIRSR600823-3"/>
    </source>
</evidence>
<evidence type="ECO:0000256" key="12">
    <source>
        <dbReference type="ARBA" id="ARBA00023283"/>
    </source>
</evidence>
<dbReference type="InterPro" id="IPR033905">
    <property type="entry name" value="Secretory_peroxidase"/>
</dbReference>
<evidence type="ECO:0000256" key="8">
    <source>
        <dbReference type="ARBA" id="ARBA00023002"/>
    </source>
</evidence>
<evidence type="ECO:0000256" key="18">
    <source>
        <dbReference type="PIRSR" id="PIRSR600823-5"/>
    </source>
</evidence>
<evidence type="ECO:0000256" key="10">
    <source>
        <dbReference type="ARBA" id="ARBA00023157"/>
    </source>
</evidence>
<keyword evidence="8" id="KW-0560">Oxidoreductase</keyword>
<dbReference type="InterPro" id="IPR002016">
    <property type="entry name" value="Haem_peroxidase"/>
</dbReference>
<dbReference type="Gene3D" id="1.10.420.10">
    <property type="entry name" value="Peroxidase, domain 2"/>
    <property type="match status" value="1"/>
</dbReference>
<dbReference type="EC" id="1.11.1.7" evidence="3"/>
<feature type="region of interest" description="Disordered" evidence="19">
    <location>
        <begin position="496"/>
        <end position="521"/>
    </location>
</feature>
<dbReference type="FunFam" id="1.10.420.10:FF:000006">
    <property type="entry name" value="Peroxidase"/>
    <property type="match status" value="1"/>
</dbReference>
<dbReference type="PRINTS" id="PR00461">
    <property type="entry name" value="PLPEROXIDASE"/>
</dbReference>
<feature type="binding site" evidence="16">
    <location>
        <position position="357"/>
    </location>
    <ligand>
        <name>Ca(2+)</name>
        <dbReference type="ChEBI" id="CHEBI:29108"/>
        <label>1</label>
    </ligand>
</feature>
<feature type="binding site" evidence="16">
    <location>
        <position position="531"/>
    </location>
    <ligand>
        <name>Ca(2+)</name>
        <dbReference type="ChEBI" id="CHEBI:29108"/>
        <label>2</label>
    </ligand>
</feature>
<dbReference type="Pfam" id="PF00141">
    <property type="entry name" value="peroxidase"/>
    <property type="match status" value="1"/>
</dbReference>
<dbReference type="PROSITE" id="PS00435">
    <property type="entry name" value="PEROXIDASE_1"/>
    <property type="match status" value="1"/>
</dbReference>
<proteinExistence type="inferred from homology"/>
<feature type="binding site" evidence="16">
    <location>
        <position position="350"/>
    </location>
    <ligand>
        <name>Ca(2+)</name>
        <dbReference type="ChEBI" id="CHEBI:29108"/>
        <label>1</label>
    </ligand>
</feature>
<reference evidence="22 23" key="1">
    <citation type="journal article" date="2010" name="Nature">
        <title>Genome sequencing and analysis of the model grass Brachypodium distachyon.</title>
        <authorList>
            <consortium name="International Brachypodium Initiative"/>
        </authorList>
    </citation>
    <scope>NUCLEOTIDE SEQUENCE [LARGE SCALE GENOMIC DNA]</scope>
    <source>
        <strain evidence="22 23">Bd21</strain>
    </source>
</reference>
<reference evidence="23" key="3">
    <citation type="submission" date="2018-08" db="UniProtKB">
        <authorList>
            <consortium name="EnsemblPlants"/>
        </authorList>
    </citation>
    <scope>IDENTIFICATION</scope>
    <source>
        <strain evidence="23">cv. Bd21</strain>
    </source>
</reference>
<evidence type="ECO:0000313" key="23">
    <source>
        <dbReference type="EnsemblPlants" id="KQK14995"/>
    </source>
</evidence>
<feature type="binding site" evidence="15">
    <location>
        <position position="448"/>
    </location>
    <ligand>
        <name>substrate</name>
    </ligand>
</feature>
<feature type="compositionally biased region" description="Pro residues" evidence="19">
    <location>
        <begin position="29"/>
        <end position="44"/>
    </location>
</feature>
<feature type="binding site" description="axial binding residue" evidence="16">
    <location>
        <position position="478"/>
    </location>
    <ligand>
        <name>heme b</name>
        <dbReference type="ChEBI" id="CHEBI:60344"/>
    </ligand>
    <ligandPart>
        <name>Fe</name>
        <dbReference type="ChEBI" id="CHEBI:18248"/>
    </ligandPart>
</feature>
<keyword evidence="5" id="KW-0349">Heme</keyword>
<dbReference type="PRINTS" id="PR00458">
    <property type="entry name" value="PEROXIDASE"/>
</dbReference>
<accession>A0A0Q3JAT5</accession>
<dbReference type="SUPFAM" id="SSF48113">
    <property type="entry name" value="Heme-dependent peroxidases"/>
    <property type="match status" value="1"/>
</dbReference>
<evidence type="ECO:0000256" key="6">
    <source>
        <dbReference type="ARBA" id="ARBA00022723"/>
    </source>
</evidence>
<dbReference type="PROSITE" id="PS51257">
    <property type="entry name" value="PROKAR_LIPOPROTEIN"/>
    <property type="match status" value="1"/>
</dbReference>
<dbReference type="InterPro" id="IPR010255">
    <property type="entry name" value="Haem_peroxidase_sf"/>
</dbReference>
<keyword evidence="10 18" id="KW-1015">Disulfide bond</keyword>
<evidence type="ECO:0000256" key="2">
    <source>
        <dbReference type="ARBA" id="ARBA00006873"/>
    </source>
</evidence>
<evidence type="ECO:0000256" key="15">
    <source>
        <dbReference type="PIRSR" id="PIRSR600823-2"/>
    </source>
</evidence>
<dbReference type="EMBL" id="CM000880">
    <property type="protein sequence ID" value="KQK14995.1"/>
    <property type="molecule type" value="Genomic_DNA"/>
</dbReference>
<dbReference type="GO" id="GO:0140825">
    <property type="term" value="F:lactoperoxidase activity"/>
    <property type="evidence" value="ECO:0007669"/>
    <property type="project" value="UniProtKB-EC"/>
</dbReference>
<feature type="signal peptide" evidence="20">
    <location>
        <begin position="1"/>
        <end position="23"/>
    </location>
</feature>
<feature type="binding site" evidence="16">
    <location>
        <position position="359"/>
    </location>
    <ligand>
        <name>Ca(2+)</name>
        <dbReference type="ChEBI" id="CHEBI:29108"/>
        <label>1</label>
    </ligand>
</feature>
<evidence type="ECO:0000256" key="4">
    <source>
        <dbReference type="ARBA" id="ARBA00022559"/>
    </source>
</evidence>
<dbReference type="InterPro" id="IPR019793">
    <property type="entry name" value="Peroxidases_heam-ligand_BS"/>
</dbReference>
<feature type="binding site" evidence="16">
    <location>
        <position position="526"/>
    </location>
    <ligand>
        <name>Ca(2+)</name>
        <dbReference type="ChEBI" id="CHEBI:29108"/>
        <label>2</label>
    </ligand>
</feature>
<keyword evidence="7 16" id="KW-0106">Calcium</keyword>
<evidence type="ECO:0000313" key="22">
    <source>
        <dbReference type="EMBL" id="KQK14995.1"/>
    </source>
</evidence>
<feature type="binding site" evidence="16">
    <location>
        <position position="355"/>
    </location>
    <ligand>
        <name>Ca(2+)</name>
        <dbReference type="ChEBI" id="CHEBI:29108"/>
        <label>1</label>
    </ligand>
</feature>
<dbReference type="GO" id="GO:0009505">
    <property type="term" value="C:plant-type cell wall"/>
    <property type="evidence" value="ECO:0000318"/>
    <property type="project" value="GO_Central"/>
</dbReference>
<comment type="cofactor">
    <cofactor evidence="16">
        <name>heme b</name>
        <dbReference type="ChEBI" id="CHEBI:60344"/>
    </cofactor>
    <text evidence="16">Binds 1 heme b (iron(II)-protoporphyrin IX) group per subunit.</text>
</comment>
<feature type="compositionally biased region" description="Pro residues" evidence="19">
    <location>
        <begin position="52"/>
        <end position="160"/>
    </location>
</feature>
<feature type="compositionally biased region" description="Polar residues" evidence="19">
    <location>
        <begin position="504"/>
        <end position="521"/>
    </location>
</feature>
<evidence type="ECO:0000256" key="13">
    <source>
        <dbReference type="ARBA" id="ARBA00023324"/>
    </source>
</evidence>
<evidence type="ECO:0000256" key="20">
    <source>
        <dbReference type="SAM" id="SignalP"/>
    </source>
</evidence>
<feature type="compositionally biased region" description="Pro residues" evidence="19">
    <location>
        <begin position="167"/>
        <end position="310"/>
    </location>
</feature>
<evidence type="ECO:0000256" key="7">
    <source>
        <dbReference type="ARBA" id="ARBA00022837"/>
    </source>
</evidence>
<evidence type="ECO:0000256" key="1">
    <source>
        <dbReference type="ARBA" id="ARBA00000189"/>
    </source>
</evidence>
<dbReference type="Gene3D" id="1.10.520.10">
    <property type="match status" value="1"/>
</dbReference>
<evidence type="ECO:0000259" key="21">
    <source>
        <dbReference type="PROSITE" id="PS50873"/>
    </source>
</evidence>
<dbReference type="PROSITE" id="PS50873">
    <property type="entry name" value="PEROXIDASE_4"/>
    <property type="match status" value="1"/>
</dbReference>
<feature type="disulfide bond" evidence="18">
    <location>
        <begin position="404"/>
        <end position="599"/>
    </location>
</feature>
<keyword evidence="4" id="KW-0575">Peroxidase</keyword>
<keyword evidence="13" id="KW-0376">Hydrogen peroxide</keyword>
<dbReference type="GO" id="GO:0004601">
    <property type="term" value="F:peroxidase activity"/>
    <property type="evidence" value="ECO:0000318"/>
    <property type="project" value="GO_Central"/>
</dbReference>
<protein>
    <recommendedName>
        <fullName evidence="3">peroxidase</fullName>
        <ecNumber evidence="3">1.11.1.7</ecNumber>
    </recommendedName>
</protein>
<reference evidence="22" key="2">
    <citation type="submission" date="2017-06" db="EMBL/GenBank/DDBJ databases">
        <title>WGS assembly of Brachypodium distachyon.</title>
        <authorList>
            <consortium name="The International Brachypodium Initiative"/>
            <person name="Lucas S."/>
            <person name="Harmon-Smith M."/>
            <person name="Lail K."/>
            <person name="Tice H."/>
            <person name="Grimwood J."/>
            <person name="Bruce D."/>
            <person name="Barry K."/>
            <person name="Shu S."/>
            <person name="Lindquist E."/>
            <person name="Wang M."/>
            <person name="Pitluck S."/>
            <person name="Vogel J.P."/>
            <person name="Garvin D.F."/>
            <person name="Mockler T.C."/>
            <person name="Schmutz J."/>
            <person name="Rokhsar D."/>
            <person name="Bevan M.W."/>
        </authorList>
    </citation>
    <scope>NUCLEOTIDE SEQUENCE</scope>
    <source>
        <strain evidence="22">Bd21</strain>
    </source>
</reference>
<feature type="site" description="Transition state stabilizer" evidence="17">
    <location>
        <position position="345"/>
    </location>
</feature>
<keyword evidence="12" id="KW-0873">Pyrrolidone carboxylic acid</keyword>
<organism evidence="22">
    <name type="scientific">Brachypodium distachyon</name>
    <name type="common">Purple false brome</name>
    <name type="synonym">Trachynia distachya</name>
    <dbReference type="NCBI Taxonomy" id="15368"/>
    <lineage>
        <taxon>Eukaryota</taxon>
        <taxon>Viridiplantae</taxon>
        <taxon>Streptophyta</taxon>
        <taxon>Embryophyta</taxon>
        <taxon>Tracheophyta</taxon>
        <taxon>Spermatophyta</taxon>
        <taxon>Magnoliopsida</taxon>
        <taxon>Liliopsida</taxon>
        <taxon>Poales</taxon>
        <taxon>Poaceae</taxon>
        <taxon>BOP clade</taxon>
        <taxon>Pooideae</taxon>
        <taxon>Stipodae</taxon>
        <taxon>Brachypodieae</taxon>
        <taxon>Brachypodium</taxon>
    </lineage>
</organism>
<keyword evidence="9 16" id="KW-0408">Iron</keyword>
<dbReference type="EnsemblPlants" id="KQK14995">
    <property type="protein sequence ID" value="KQK14995"/>
    <property type="gene ID" value="BRADI_1g20032v3"/>
</dbReference>
<feature type="binding site" evidence="16">
    <location>
        <position position="523"/>
    </location>
    <ligand>
        <name>Ca(2+)</name>
        <dbReference type="ChEBI" id="CHEBI:29108"/>
        <label>2</label>
    </ligand>
</feature>
<evidence type="ECO:0000256" key="14">
    <source>
        <dbReference type="PIRSR" id="PIRSR600823-1"/>
    </source>
</evidence>
<dbReference type="GO" id="GO:0006979">
    <property type="term" value="P:response to oxidative stress"/>
    <property type="evidence" value="ECO:0007669"/>
    <property type="project" value="InterPro"/>
</dbReference>
<dbReference type="GO" id="GO:0042744">
    <property type="term" value="P:hydrogen peroxide catabolic process"/>
    <property type="evidence" value="ECO:0007669"/>
    <property type="project" value="UniProtKB-KW"/>
</dbReference>
<evidence type="ECO:0000256" key="17">
    <source>
        <dbReference type="PIRSR" id="PIRSR600823-4"/>
    </source>
</evidence>
<dbReference type="GO" id="GO:0020037">
    <property type="term" value="F:heme binding"/>
    <property type="evidence" value="ECO:0007669"/>
    <property type="project" value="InterPro"/>
</dbReference>
<gene>
    <name evidence="23" type="primary">LOC100845344</name>
    <name evidence="22" type="ORF">BRADI_1g20032v3</name>
</gene>
<evidence type="ECO:0000256" key="11">
    <source>
        <dbReference type="ARBA" id="ARBA00023180"/>
    </source>
</evidence>